<accession>A0A165AY73</accession>
<sequence length="769" mass="84687">MAFRPSNPRATSGVVSPPPATDGPDDAPSRHVLAPDEEMVAFPLDSVKPYPDRVRYHVVWRAKDGRTFVAQNALAPVIPPPPDSAGPIGCDCRDHWGSTRYGSAQYDLRPWCPDFYRDGSGCVYAPDLFDGYGPCVLRSTPGLMTEWTDARTVTTDDSLDFDPVTISVLADYREVAVDVLSFLGVERAVHNPPSGAANQEDLWAAWSTWVRHEQELRAFILERLVGRDAYKRLQKQDRALWERLCECDYFQHGPVGTWFERAELHLAQIRFLLERGVPVFYEWTPALAAHPAAVFLAPANDAPPSDHAPEPAPTSALASSKRKGSDPPVVNSKVAKASSQEQPDNVDRTKRVVFNDADSLGRNLKDKDSEHVRTPPSTPKKSTSSAPSTPIRPLSARFTMPAVLYPSTAKSPSPAPRSPVQSTRAAALLNRLTSPTPSTVSGGSRASSPVLDPPAATPASLLARIQQPPPAPAVGVIEVVALCEDVGKPMHIETLHGALQEVELRLPPYSPTASEARPSTSPAIAALEYRINSDQGHPRLVFPSNGRAHEILLGAIARNEARTWVECLTVALQYGITVYTAIRTDAAPDALARAIAARETQAMVRVSPDLAPAARYASWRESIKSVLVKASALRATMRSGGLLWRLGRWFYGTATVDSHPTHDVYQLGSPVPIVINDQFYYDDWLCPDEENILLGWSPKLLPTHISLWPPSDIWNAHWGGIWVEMHETWFRARMSLIQGAYASADFKPFMTRHEWEQMLRGWKSRVARA</sequence>
<feature type="compositionally biased region" description="Low complexity" evidence="1">
    <location>
        <begin position="379"/>
        <end position="389"/>
    </location>
</feature>
<protein>
    <submittedName>
        <fullName evidence="2">Uncharacterized protein</fullName>
    </submittedName>
</protein>
<reference evidence="2 3" key="1">
    <citation type="journal article" date="2016" name="Mol. Biol. Evol.">
        <title>Comparative Genomics of Early-Diverging Mushroom-Forming Fungi Provides Insights into the Origins of Lignocellulose Decay Capabilities.</title>
        <authorList>
            <person name="Nagy L.G."/>
            <person name="Riley R."/>
            <person name="Tritt A."/>
            <person name="Adam C."/>
            <person name="Daum C."/>
            <person name="Floudas D."/>
            <person name="Sun H."/>
            <person name="Yadav J.S."/>
            <person name="Pangilinan J."/>
            <person name="Larsson K.H."/>
            <person name="Matsuura K."/>
            <person name="Barry K."/>
            <person name="Labutti K."/>
            <person name="Kuo R."/>
            <person name="Ohm R.A."/>
            <person name="Bhattacharya S.S."/>
            <person name="Shirouzu T."/>
            <person name="Yoshinaga Y."/>
            <person name="Martin F.M."/>
            <person name="Grigoriev I.V."/>
            <person name="Hibbett D.S."/>
        </authorList>
    </citation>
    <scope>NUCLEOTIDE SEQUENCE [LARGE SCALE GENOMIC DNA]</scope>
    <source>
        <strain evidence="2 3">HHB12029</strain>
    </source>
</reference>
<name>A0A165AY73_EXIGL</name>
<dbReference type="EMBL" id="KV426598">
    <property type="protein sequence ID" value="KZV79524.1"/>
    <property type="molecule type" value="Genomic_DNA"/>
</dbReference>
<feature type="region of interest" description="Disordered" evidence="1">
    <location>
        <begin position="433"/>
        <end position="453"/>
    </location>
</feature>
<dbReference type="Proteomes" id="UP000077266">
    <property type="component" value="Unassembled WGS sequence"/>
</dbReference>
<dbReference type="AlphaFoldDB" id="A0A165AY73"/>
<evidence type="ECO:0000313" key="3">
    <source>
        <dbReference type="Proteomes" id="UP000077266"/>
    </source>
</evidence>
<dbReference type="InParanoid" id="A0A165AY73"/>
<proteinExistence type="predicted"/>
<evidence type="ECO:0000313" key="2">
    <source>
        <dbReference type="EMBL" id="KZV79524.1"/>
    </source>
</evidence>
<gene>
    <name evidence="2" type="ORF">EXIGLDRAFT_782171</name>
</gene>
<organism evidence="2 3">
    <name type="scientific">Exidia glandulosa HHB12029</name>
    <dbReference type="NCBI Taxonomy" id="1314781"/>
    <lineage>
        <taxon>Eukaryota</taxon>
        <taxon>Fungi</taxon>
        <taxon>Dikarya</taxon>
        <taxon>Basidiomycota</taxon>
        <taxon>Agaricomycotina</taxon>
        <taxon>Agaricomycetes</taxon>
        <taxon>Auriculariales</taxon>
        <taxon>Exidiaceae</taxon>
        <taxon>Exidia</taxon>
    </lineage>
</organism>
<keyword evidence="3" id="KW-1185">Reference proteome</keyword>
<dbReference type="OrthoDB" id="3270336at2759"/>
<feature type="region of interest" description="Disordered" evidence="1">
    <location>
        <begin position="1"/>
        <end position="28"/>
    </location>
</feature>
<feature type="compositionally biased region" description="Basic and acidic residues" evidence="1">
    <location>
        <begin position="363"/>
        <end position="373"/>
    </location>
</feature>
<feature type="compositionally biased region" description="Low complexity" evidence="1">
    <location>
        <begin position="433"/>
        <end position="444"/>
    </location>
</feature>
<evidence type="ECO:0000256" key="1">
    <source>
        <dbReference type="SAM" id="MobiDB-lite"/>
    </source>
</evidence>
<feature type="region of interest" description="Disordered" evidence="1">
    <location>
        <begin position="300"/>
        <end position="394"/>
    </location>
</feature>